<dbReference type="EMBL" id="GBXM01083542">
    <property type="protein sequence ID" value="JAH25035.1"/>
    <property type="molecule type" value="Transcribed_RNA"/>
</dbReference>
<reference evidence="1" key="1">
    <citation type="submission" date="2014-11" db="EMBL/GenBank/DDBJ databases">
        <authorList>
            <person name="Amaro Gonzalez C."/>
        </authorList>
    </citation>
    <scope>NUCLEOTIDE SEQUENCE</scope>
</reference>
<proteinExistence type="predicted"/>
<evidence type="ECO:0000313" key="1">
    <source>
        <dbReference type="EMBL" id="JAH25035.1"/>
    </source>
</evidence>
<sequence>MFYVSFCIFG</sequence>
<protein>
    <submittedName>
        <fullName evidence="1">Uncharacterized protein</fullName>
    </submittedName>
</protein>
<organism evidence="1">
    <name type="scientific">Anguilla anguilla</name>
    <name type="common">European freshwater eel</name>
    <name type="synonym">Muraena anguilla</name>
    <dbReference type="NCBI Taxonomy" id="7936"/>
    <lineage>
        <taxon>Eukaryota</taxon>
        <taxon>Metazoa</taxon>
        <taxon>Chordata</taxon>
        <taxon>Craniata</taxon>
        <taxon>Vertebrata</taxon>
        <taxon>Euteleostomi</taxon>
        <taxon>Actinopterygii</taxon>
        <taxon>Neopterygii</taxon>
        <taxon>Teleostei</taxon>
        <taxon>Anguilliformes</taxon>
        <taxon>Anguillidae</taxon>
        <taxon>Anguilla</taxon>
    </lineage>
</organism>
<accession>A0A0E9R980</accession>
<name>A0A0E9R980_ANGAN</name>
<reference evidence="1" key="2">
    <citation type="journal article" date="2015" name="Fish Shellfish Immunol.">
        <title>Early steps in the European eel (Anguilla anguilla)-Vibrio vulnificus interaction in the gills: Role of the RtxA13 toxin.</title>
        <authorList>
            <person name="Callol A."/>
            <person name="Pajuelo D."/>
            <person name="Ebbesson L."/>
            <person name="Teles M."/>
            <person name="MacKenzie S."/>
            <person name="Amaro C."/>
        </authorList>
    </citation>
    <scope>NUCLEOTIDE SEQUENCE</scope>
</reference>